<dbReference type="PANTHER" id="PTHR10519">
    <property type="entry name" value="GABA-B RECEPTOR"/>
    <property type="match status" value="1"/>
</dbReference>
<feature type="signal peptide" evidence="11">
    <location>
        <begin position="1"/>
        <end position="26"/>
    </location>
</feature>
<proteinExistence type="predicted"/>
<feature type="region of interest" description="Disordered" evidence="9">
    <location>
        <begin position="1055"/>
        <end position="1077"/>
    </location>
</feature>
<dbReference type="Proteomes" id="UP000693970">
    <property type="component" value="Unassembled WGS sequence"/>
</dbReference>
<feature type="transmembrane region" description="Helical" evidence="10">
    <location>
        <begin position="858"/>
        <end position="879"/>
    </location>
</feature>
<feature type="region of interest" description="Disordered" evidence="9">
    <location>
        <begin position="1111"/>
        <end position="1206"/>
    </location>
</feature>
<evidence type="ECO:0000256" key="1">
    <source>
        <dbReference type="ARBA" id="ARBA00004141"/>
    </source>
</evidence>
<feature type="compositionally biased region" description="Acidic residues" evidence="9">
    <location>
        <begin position="1169"/>
        <end position="1179"/>
    </location>
</feature>
<keyword evidence="11" id="KW-0732">Signal</keyword>
<feature type="transmembrane region" description="Helical" evidence="10">
    <location>
        <begin position="765"/>
        <end position="788"/>
    </location>
</feature>
<evidence type="ECO:0000256" key="6">
    <source>
        <dbReference type="ARBA" id="ARBA00023170"/>
    </source>
</evidence>
<feature type="transmembrane region" description="Helical" evidence="10">
    <location>
        <begin position="680"/>
        <end position="702"/>
    </location>
</feature>
<gene>
    <name evidence="13" type="ORF">IV203_004362</name>
</gene>
<evidence type="ECO:0000256" key="7">
    <source>
        <dbReference type="ARBA" id="ARBA00023180"/>
    </source>
</evidence>
<feature type="compositionally biased region" description="Basic and acidic residues" evidence="9">
    <location>
        <begin position="1111"/>
        <end position="1133"/>
    </location>
</feature>
<feature type="transmembrane region" description="Helical" evidence="10">
    <location>
        <begin position="722"/>
        <end position="744"/>
    </location>
</feature>
<keyword evidence="8" id="KW-0807">Transducer</keyword>
<keyword evidence="5 10" id="KW-0472">Membrane</keyword>
<feature type="chain" id="PRO_5039915571" evidence="11">
    <location>
        <begin position="27"/>
        <end position="1206"/>
    </location>
</feature>
<dbReference type="Pfam" id="PF07699">
    <property type="entry name" value="Ephrin_rec_like"/>
    <property type="match status" value="1"/>
</dbReference>
<protein>
    <submittedName>
        <fullName evidence="13">7 transmembrane sweet-taste receptor of 3 GCPR-domain containing protein</fullName>
    </submittedName>
</protein>
<reference evidence="13" key="2">
    <citation type="submission" date="2021-04" db="EMBL/GenBank/DDBJ databases">
        <authorList>
            <person name="Podell S."/>
        </authorList>
    </citation>
    <scope>NUCLEOTIDE SEQUENCE</scope>
    <source>
        <strain evidence="13">Hildebrandi</strain>
    </source>
</reference>
<feature type="transmembrane region" description="Helical" evidence="10">
    <location>
        <begin position="885"/>
        <end position="908"/>
    </location>
</feature>
<dbReference type="Pfam" id="PF00003">
    <property type="entry name" value="7tm_3"/>
    <property type="match status" value="1"/>
</dbReference>
<evidence type="ECO:0000313" key="14">
    <source>
        <dbReference type="Proteomes" id="UP000693970"/>
    </source>
</evidence>
<reference evidence="13" key="1">
    <citation type="journal article" date="2021" name="Sci. Rep.">
        <title>Diploid genomic architecture of Nitzschia inconspicua, an elite biomass production diatom.</title>
        <authorList>
            <person name="Oliver A."/>
            <person name="Podell S."/>
            <person name="Pinowska A."/>
            <person name="Traller J.C."/>
            <person name="Smith S.R."/>
            <person name="McClure R."/>
            <person name="Beliaev A."/>
            <person name="Bohutskyi P."/>
            <person name="Hill E.A."/>
            <person name="Rabines A."/>
            <person name="Zheng H."/>
            <person name="Allen L.Z."/>
            <person name="Kuo A."/>
            <person name="Grigoriev I.V."/>
            <person name="Allen A.E."/>
            <person name="Hazlebeck D."/>
            <person name="Allen E.E."/>
        </authorList>
    </citation>
    <scope>NUCLEOTIDE SEQUENCE</scope>
    <source>
        <strain evidence="13">Hildebrandi</strain>
    </source>
</reference>
<name>A0A9K3L585_9STRA</name>
<dbReference type="InterPro" id="IPR017978">
    <property type="entry name" value="GPCR_3_C"/>
</dbReference>
<evidence type="ECO:0000313" key="13">
    <source>
        <dbReference type="EMBL" id="KAG7355006.1"/>
    </source>
</evidence>
<evidence type="ECO:0000259" key="12">
    <source>
        <dbReference type="PROSITE" id="PS50259"/>
    </source>
</evidence>
<dbReference type="InterPro" id="IPR002455">
    <property type="entry name" value="GPCR3_GABA-B"/>
</dbReference>
<evidence type="ECO:0000256" key="3">
    <source>
        <dbReference type="ARBA" id="ARBA00022989"/>
    </source>
</evidence>
<evidence type="ECO:0000256" key="10">
    <source>
        <dbReference type="SAM" id="Phobius"/>
    </source>
</evidence>
<keyword evidence="4" id="KW-0297">G-protein coupled receptor</keyword>
<evidence type="ECO:0000256" key="8">
    <source>
        <dbReference type="ARBA" id="ARBA00023224"/>
    </source>
</evidence>
<dbReference type="PANTHER" id="PTHR10519:SF20">
    <property type="entry name" value="G-PROTEIN COUPLED RECEPTOR 156-RELATED"/>
    <property type="match status" value="1"/>
</dbReference>
<sequence>MPSYGMVIPLMMFVVVFLSAFSAVSSEEQPHRDYTYENLRPCTMSSQEIGTLGPNEDLEPCIIYEVLPTFLEDQLQGQLLHPKEPLSGNYNLTSVISMVQVTPSYCFNHRDGAPTGVEFLNRDNNGRGVAIGFSSVTADIEANNGDNQELLQQDQRHYLQFHFVSVVAGNPNALSQEEYDRRHVQILKSMISDLDAPYIVGTCSFASTIEKEVAEDSRAFLMAQVGPPGFYMDNNPYVFGIHIDSDLYPQPTVQSLTLLSNQERRDGLRALDIPIKIIYRDKSEFFYSTCRSAVVHLKAVGFTNVEEIIYDHSGDHDNDGVANEFDEDFLVGLADQACVPHPTQDHGDDDGLDSHHPALFVCTLTEQDVMIRRWVEMGCRPMSMWATAATWGWADENPDMVPYFQGGGQWHPAFTYNDMYFQSGSELLNYNQRLYGYAGSYDQVVNYAIPVLFAQHLVDAYRVADDPDPISDFASSSGREALRRDMMVLKADTIFGPVSFDENQRNNGRDAAGTQWLPISQTESAEEQEEEVENQIQFVRMGRNPELQFANRLVAPFLQAEAATVVVADSAKRCLAGSFVNETMWVENGSILKSGCNLCPVDTFQPEANVNIQCNPCPLGSNTKGDEGQEICYAVEDNLLSSGILAFGFTAVGLTYALSIGFMIWICIHRHDPVVKMSQIEFLILICVGALISSSTIIALSFQAGTGEDTHPASAGCTAAPFLYAIGWALQYSSLSAKTYRLFLVMRNSQNLIRTKVTFMKMLQIVFVVIAIDLALLISWTIVSPLIYERSEESVNINEDSGVVTIETAGSCVMRDDSVSIWAFVVPIMGLHFVLLIGTNCLLYQVRNVADRYQEQKYIAMASILMFEILIVGMPVMVAANDSPVATHIILVGIIAVSDIGILCFTFIPKIVFQRAGLEEGVTFGESVMRSTHLKASMRESVLRQNEISLYKIPSDDGEDFARRMAPESTNFSIDETRDSPQILYPPGPNLLEEIIIEEETADVQEEQTSCELEARNTETHGQNLVKARTRQRAAEKFVMEQLERKMSESSLLARNTVLEDQETDQQTVSSTNERERMMQTTTKLIEEHGGAIATTDRILSEQEKYRKRLIDEKEVEHGDRSEGEGEGMKKDLYSASPPPLPEIIGTSQGDNRDGKSDSVYASRHLTEMTEESSNEDTIDERKAAMPMHESSAASCSTHSLGSSSS</sequence>
<feature type="domain" description="G-protein coupled receptors family 3 profile" evidence="12">
    <location>
        <begin position="711"/>
        <end position="911"/>
    </location>
</feature>
<keyword evidence="6 13" id="KW-0675">Receptor</keyword>
<keyword evidence="3 10" id="KW-1133">Transmembrane helix</keyword>
<dbReference type="GO" id="GO:0038039">
    <property type="term" value="C:G protein-coupled receptor heterodimeric complex"/>
    <property type="evidence" value="ECO:0007669"/>
    <property type="project" value="TreeGrafter"/>
</dbReference>
<dbReference type="AlphaFoldDB" id="A0A9K3L585"/>
<evidence type="ECO:0000256" key="4">
    <source>
        <dbReference type="ARBA" id="ARBA00023040"/>
    </source>
</evidence>
<accession>A0A9K3L585</accession>
<organism evidence="13 14">
    <name type="scientific">Nitzschia inconspicua</name>
    <dbReference type="NCBI Taxonomy" id="303405"/>
    <lineage>
        <taxon>Eukaryota</taxon>
        <taxon>Sar</taxon>
        <taxon>Stramenopiles</taxon>
        <taxon>Ochrophyta</taxon>
        <taxon>Bacillariophyta</taxon>
        <taxon>Bacillariophyceae</taxon>
        <taxon>Bacillariophycidae</taxon>
        <taxon>Bacillariales</taxon>
        <taxon>Bacillariaceae</taxon>
        <taxon>Nitzschia</taxon>
    </lineage>
</organism>
<dbReference type="GO" id="GO:0004965">
    <property type="term" value="F:G protein-coupled GABA receptor activity"/>
    <property type="evidence" value="ECO:0007669"/>
    <property type="project" value="InterPro"/>
</dbReference>
<evidence type="ECO:0000256" key="2">
    <source>
        <dbReference type="ARBA" id="ARBA00022692"/>
    </source>
</evidence>
<dbReference type="OrthoDB" id="40097at2759"/>
<dbReference type="InterPro" id="IPR011641">
    <property type="entry name" value="Tyr-kin_ephrin_A/B_rcpt-like"/>
</dbReference>
<comment type="caution">
    <text evidence="13">The sequence shown here is derived from an EMBL/GenBank/DDBJ whole genome shotgun (WGS) entry which is preliminary data.</text>
</comment>
<keyword evidence="7" id="KW-0325">Glycoprotein</keyword>
<evidence type="ECO:0000256" key="9">
    <source>
        <dbReference type="SAM" id="MobiDB-lite"/>
    </source>
</evidence>
<dbReference type="PROSITE" id="PS50259">
    <property type="entry name" value="G_PROTEIN_RECEP_F3_4"/>
    <property type="match status" value="1"/>
</dbReference>
<dbReference type="EMBL" id="JAGRRH010000016">
    <property type="protein sequence ID" value="KAG7355006.1"/>
    <property type="molecule type" value="Genomic_DNA"/>
</dbReference>
<feature type="transmembrane region" description="Helical" evidence="10">
    <location>
        <begin position="821"/>
        <end position="846"/>
    </location>
</feature>
<evidence type="ECO:0000256" key="11">
    <source>
        <dbReference type="SAM" id="SignalP"/>
    </source>
</evidence>
<keyword evidence="14" id="KW-1185">Reference proteome</keyword>
<evidence type="ECO:0000256" key="5">
    <source>
        <dbReference type="ARBA" id="ARBA00023136"/>
    </source>
</evidence>
<feature type="compositionally biased region" description="Low complexity" evidence="9">
    <location>
        <begin position="1191"/>
        <end position="1206"/>
    </location>
</feature>
<feature type="transmembrane region" description="Helical" evidence="10">
    <location>
        <begin position="644"/>
        <end position="668"/>
    </location>
</feature>
<comment type="subcellular location">
    <subcellularLocation>
        <location evidence="1">Membrane</location>
        <topology evidence="1">Multi-pass membrane protein</topology>
    </subcellularLocation>
</comment>
<keyword evidence="2 10" id="KW-0812">Transmembrane</keyword>
<dbReference type="CDD" id="cd15047">
    <property type="entry name" value="7tmC_GABA-B-like"/>
    <property type="match status" value="1"/>
</dbReference>